<dbReference type="GO" id="GO:0006053">
    <property type="term" value="P:N-acetylmannosamine catabolic process"/>
    <property type="evidence" value="ECO:0007669"/>
    <property type="project" value="TreeGrafter"/>
</dbReference>
<dbReference type="InterPro" id="IPR007260">
    <property type="entry name" value="NanE"/>
</dbReference>
<dbReference type="GO" id="GO:0047465">
    <property type="term" value="F:N-acylglucosamine-6-phosphate 2-epimerase activity"/>
    <property type="evidence" value="ECO:0007669"/>
    <property type="project" value="UniProtKB-EC"/>
</dbReference>
<dbReference type="UniPathway" id="UPA00629">
    <property type="reaction ID" value="UER00682"/>
</dbReference>
<protein>
    <recommendedName>
        <fullName evidence="7">Putative N-acetylmannosamine-6-phosphate 2-epimerase</fullName>
        <ecNumber evidence="7">5.1.3.9</ecNumber>
    </recommendedName>
    <alternativeName>
        <fullName evidence="7">ManNAc-6-P epimerase</fullName>
    </alternativeName>
</protein>
<comment type="catalytic activity">
    <reaction evidence="1 7">
        <text>an N-acyl-D-glucosamine 6-phosphate = an N-acyl-D-mannosamine 6-phosphate</text>
        <dbReference type="Rhea" id="RHEA:23932"/>
        <dbReference type="ChEBI" id="CHEBI:57599"/>
        <dbReference type="ChEBI" id="CHEBI:57666"/>
        <dbReference type="EC" id="5.1.3.9"/>
    </reaction>
</comment>
<dbReference type="GO" id="GO:0019262">
    <property type="term" value="P:N-acetylneuraminate catabolic process"/>
    <property type="evidence" value="ECO:0007669"/>
    <property type="project" value="UniProtKB-UniRule"/>
</dbReference>
<reference evidence="9" key="1">
    <citation type="submission" date="2017-09" db="EMBL/GenBank/DDBJ databases">
        <title>Brachybacterium sp. VM2412.</title>
        <authorList>
            <person name="Tak E.J."/>
            <person name="Bae J.-W."/>
        </authorList>
    </citation>
    <scope>NUCLEOTIDE SEQUENCE [LARGE SCALE GENOMIC DNA]</scope>
    <source>
        <strain evidence="9">VM2412</strain>
    </source>
</reference>
<dbReference type="InterPro" id="IPR011060">
    <property type="entry name" value="RibuloseP-bd_barrel"/>
</dbReference>
<dbReference type="PANTHER" id="PTHR36204:SF1">
    <property type="entry name" value="N-ACETYLMANNOSAMINE-6-PHOSPHATE 2-EPIMERASE-RELATED"/>
    <property type="match status" value="1"/>
</dbReference>
<gene>
    <name evidence="7" type="primary">nanE</name>
    <name evidence="8" type="ORF">CFK38_15415</name>
</gene>
<dbReference type="AlphaFoldDB" id="A0A291GQL1"/>
<accession>A0A291GQL1</accession>
<keyword evidence="6 7" id="KW-0119">Carbohydrate metabolism</keyword>
<evidence type="ECO:0000256" key="2">
    <source>
        <dbReference type="ARBA" id="ARBA00002147"/>
    </source>
</evidence>
<dbReference type="HAMAP" id="MF_01235">
    <property type="entry name" value="ManNAc6P_epimer"/>
    <property type="match status" value="1"/>
</dbReference>
<organism evidence="8 9">
    <name type="scientific">Brachybacterium vulturis</name>
    <dbReference type="NCBI Taxonomy" id="2017484"/>
    <lineage>
        <taxon>Bacteria</taxon>
        <taxon>Bacillati</taxon>
        <taxon>Actinomycetota</taxon>
        <taxon>Actinomycetes</taxon>
        <taxon>Micrococcales</taxon>
        <taxon>Dermabacteraceae</taxon>
        <taxon>Brachybacterium</taxon>
    </lineage>
</organism>
<dbReference type="Gene3D" id="3.20.20.70">
    <property type="entry name" value="Aldolase class I"/>
    <property type="match status" value="1"/>
</dbReference>
<evidence type="ECO:0000256" key="7">
    <source>
        <dbReference type="HAMAP-Rule" id="MF_01235"/>
    </source>
</evidence>
<sequence length="227" mass="23534">MHPLVSALEGSLIVSCQAYPGEPMQDPRTMAQVASAVQQGGASAVRAQGLEEIAQVTSAVDVPVIGIWKDGVDGVFITPTLEHCLAVIEAGADILALDGTTRPRPDGRTLAQTVSAVREHFDGPLMADCDSLDSALAAAELGIEIIGTTLAGYTPARPRTEGPDLELLGELARQLPPTSVLVAEGRVHTPLQAADARATGAFAVVVGTAITHPTSITRWFRTAVADA</sequence>
<dbReference type="GO" id="GO:0005975">
    <property type="term" value="P:carbohydrate metabolic process"/>
    <property type="evidence" value="ECO:0007669"/>
    <property type="project" value="UniProtKB-UniRule"/>
</dbReference>
<name>A0A291GQL1_9MICO</name>
<evidence type="ECO:0000256" key="5">
    <source>
        <dbReference type="ARBA" id="ARBA00023235"/>
    </source>
</evidence>
<dbReference type="GO" id="GO:0005829">
    <property type="term" value="C:cytosol"/>
    <property type="evidence" value="ECO:0007669"/>
    <property type="project" value="TreeGrafter"/>
</dbReference>
<keyword evidence="9" id="KW-1185">Reference proteome</keyword>
<evidence type="ECO:0000256" key="6">
    <source>
        <dbReference type="ARBA" id="ARBA00023277"/>
    </source>
</evidence>
<comment type="similarity">
    <text evidence="4 7">Belongs to the NanE family.</text>
</comment>
<dbReference type="Pfam" id="PF04131">
    <property type="entry name" value="NanE"/>
    <property type="match status" value="1"/>
</dbReference>
<dbReference type="PANTHER" id="PTHR36204">
    <property type="entry name" value="N-ACETYLMANNOSAMINE-6-PHOSPHATE 2-EPIMERASE-RELATED"/>
    <property type="match status" value="1"/>
</dbReference>
<evidence type="ECO:0000313" key="8">
    <source>
        <dbReference type="EMBL" id="ATG52763.1"/>
    </source>
</evidence>
<keyword evidence="5 7" id="KW-0413">Isomerase</keyword>
<comment type="pathway">
    <text evidence="3 7">Amino-sugar metabolism; N-acetylneuraminate degradation; D-fructose 6-phosphate from N-acetylneuraminate: step 3/5.</text>
</comment>
<dbReference type="InterPro" id="IPR013785">
    <property type="entry name" value="Aldolase_TIM"/>
</dbReference>
<dbReference type="Proteomes" id="UP000218165">
    <property type="component" value="Chromosome"/>
</dbReference>
<evidence type="ECO:0000256" key="1">
    <source>
        <dbReference type="ARBA" id="ARBA00000056"/>
    </source>
</evidence>
<dbReference type="NCBIfam" id="NF002231">
    <property type="entry name" value="PRK01130.1"/>
    <property type="match status" value="1"/>
</dbReference>
<dbReference type="SUPFAM" id="SSF51366">
    <property type="entry name" value="Ribulose-phoshate binding barrel"/>
    <property type="match status" value="1"/>
</dbReference>
<evidence type="ECO:0000256" key="3">
    <source>
        <dbReference type="ARBA" id="ARBA00005081"/>
    </source>
</evidence>
<dbReference type="KEGG" id="brz:CFK38_15415"/>
<evidence type="ECO:0000256" key="4">
    <source>
        <dbReference type="ARBA" id="ARBA00007439"/>
    </source>
</evidence>
<dbReference type="RefSeq" id="WP_096803873.1">
    <property type="nucleotide sequence ID" value="NZ_CP023563.1"/>
</dbReference>
<proteinExistence type="inferred from homology"/>
<dbReference type="OrthoDB" id="9781704at2"/>
<dbReference type="EMBL" id="CP023563">
    <property type="protein sequence ID" value="ATG52763.1"/>
    <property type="molecule type" value="Genomic_DNA"/>
</dbReference>
<dbReference type="EC" id="5.1.3.9" evidence="7"/>
<evidence type="ECO:0000313" key="9">
    <source>
        <dbReference type="Proteomes" id="UP000218165"/>
    </source>
</evidence>
<dbReference type="CDD" id="cd04729">
    <property type="entry name" value="NanE"/>
    <property type="match status" value="1"/>
</dbReference>
<comment type="function">
    <text evidence="2 7">Converts N-acetylmannosamine-6-phosphate (ManNAc-6-P) to N-acetylglucosamine-6-phosphate (GlcNAc-6-P).</text>
</comment>